<gene>
    <name evidence="3" type="ORF">H4219_003191</name>
</gene>
<dbReference type="OrthoDB" id="419711at2759"/>
<feature type="transmembrane region" description="Helical" evidence="2">
    <location>
        <begin position="67"/>
        <end position="94"/>
    </location>
</feature>
<keyword evidence="2" id="KW-1133">Transmembrane helix</keyword>
<comment type="caution">
    <text evidence="3">The sequence shown here is derived from an EMBL/GenBank/DDBJ whole genome shotgun (WGS) entry which is preliminary data.</text>
</comment>
<dbReference type="PANTHER" id="PTHR12242:SF1">
    <property type="entry name" value="MYND-TYPE DOMAIN-CONTAINING PROTEIN"/>
    <property type="match status" value="1"/>
</dbReference>
<accession>A0A9W7ZVG2</accession>
<name>A0A9W7ZVG2_9FUNG</name>
<organism evidence="3 4">
    <name type="scientific">Mycoemilia scoparia</name>
    <dbReference type="NCBI Taxonomy" id="417184"/>
    <lineage>
        <taxon>Eukaryota</taxon>
        <taxon>Fungi</taxon>
        <taxon>Fungi incertae sedis</taxon>
        <taxon>Zoopagomycota</taxon>
        <taxon>Kickxellomycotina</taxon>
        <taxon>Kickxellomycetes</taxon>
        <taxon>Kickxellales</taxon>
        <taxon>Kickxellaceae</taxon>
        <taxon>Mycoemilia</taxon>
    </lineage>
</organism>
<evidence type="ECO:0000313" key="4">
    <source>
        <dbReference type="Proteomes" id="UP001150538"/>
    </source>
</evidence>
<feature type="transmembrane region" description="Helical" evidence="2">
    <location>
        <begin position="210"/>
        <end position="230"/>
    </location>
</feature>
<evidence type="ECO:0000313" key="3">
    <source>
        <dbReference type="EMBL" id="KAJ1917448.1"/>
    </source>
</evidence>
<feature type="transmembrane region" description="Helical" evidence="2">
    <location>
        <begin position="177"/>
        <end position="198"/>
    </location>
</feature>
<reference evidence="3" key="1">
    <citation type="submission" date="2022-07" db="EMBL/GenBank/DDBJ databases">
        <title>Phylogenomic reconstructions and comparative analyses of Kickxellomycotina fungi.</title>
        <authorList>
            <person name="Reynolds N.K."/>
            <person name="Stajich J.E."/>
            <person name="Barry K."/>
            <person name="Grigoriev I.V."/>
            <person name="Crous P."/>
            <person name="Smith M.E."/>
        </authorList>
    </citation>
    <scope>NUCLEOTIDE SEQUENCE</scope>
    <source>
        <strain evidence="3">NBRC 100468</strain>
    </source>
</reference>
<feature type="transmembrane region" description="Helical" evidence="2">
    <location>
        <begin position="242"/>
        <end position="264"/>
    </location>
</feature>
<evidence type="ECO:0000256" key="1">
    <source>
        <dbReference type="SAM" id="MobiDB-lite"/>
    </source>
</evidence>
<proteinExistence type="predicted"/>
<sequence length="412" mass="46780">MTADSATQPFAQLSAEKNDQVEAKIPKRNLVKGLHKIPNTFISWKDDFCERLRQDTRLRDECFVTSYFISPLALFIIRIAMLVYSILVLIGSLIMCIDNDDGGVWLGYFTVLCYFGIVIYFGLATYNTGRYLWMQHVKKKGAAKGNGQNSANSEKLVCEDDEDSTSALHRITIGLQWIFYETAFSLAPFMTTVFWVFLKSYVGSWKPFNSWVNISMHALNVVFMLSEFALGRIGMSPWHIILMAAILLLYLGLLYTVYGIHSYFMYFLFDFHFTQAYVVLFCLLLLDTACIYYVLALMLHYWRDRYLAGKTVSLPSFASHNSLDQQDLQQHQPQQLQSDVQNDINGNHHSSVTFGRADGASLRSSIRNRNRSNSNTSSCSSNSSNIGRSSQNQLSTQQLTSSQAHPALTHGH</sequence>
<dbReference type="Proteomes" id="UP001150538">
    <property type="component" value="Unassembled WGS sequence"/>
</dbReference>
<protein>
    <submittedName>
        <fullName evidence="3">Uncharacterized protein</fullName>
    </submittedName>
</protein>
<dbReference type="PANTHER" id="PTHR12242">
    <property type="entry name" value="OS02G0130600 PROTEIN-RELATED"/>
    <property type="match status" value="1"/>
</dbReference>
<keyword evidence="4" id="KW-1185">Reference proteome</keyword>
<dbReference type="GO" id="GO:0016020">
    <property type="term" value="C:membrane"/>
    <property type="evidence" value="ECO:0007669"/>
    <property type="project" value="TreeGrafter"/>
</dbReference>
<evidence type="ECO:0000256" key="2">
    <source>
        <dbReference type="SAM" id="Phobius"/>
    </source>
</evidence>
<feature type="compositionally biased region" description="Low complexity" evidence="1">
    <location>
        <begin position="366"/>
        <end position="403"/>
    </location>
</feature>
<feature type="region of interest" description="Disordered" evidence="1">
    <location>
        <begin position="366"/>
        <end position="412"/>
    </location>
</feature>
<feature type="transmembrane region" description="Helical" evidence="2">
    <location>
        <begin position="106"/>
        <end position="126"/>
    </location>
</feature>
<dbReference type="AlphaFoldDB" id="A0A9W7ZVG2"/>
<feature type="transmembrane region" description="Helical" evidence="2">
    <location>
        <begin position="276"/>
        <end position="302"/>
    </location>
</feature>
<keyword evidence="2" id="KW-0812">Transmembrane</keyword>
<dbReference type="EMBL" id="JANBPU010000071">
    <property type="protein sequence ID" value="KAJ1917448.1"/>
    <property type="molecule type" value="Genomic_DNA"/>
</dbReference>
<keyword evidence="2" id="KW-0472">Membrane</keyword>